<feature type="transmembrane region" description="Helical" evidence="5">
    <location>
        <begin position="39"/>
        <end position="57"/>
    </location>
</feature>
<gene>
    <name evidence="7" type="ORF">SAMN04489710_10578</name>
</gene>
<evidence type="ECO:0000313" key="8">
    <source>
        <dbReference type="Proteomes" id="UP000199517"/>
    </source>
</evidence>
<evidence type="ECO:0000256" key="2">
    <source>
        <dbReference type="ARBA" id="ARBA00022692"/>
    </source>
</evidence>
<dbReference type="STRING" id="32040.SAMN04489710_10578"/>
<feature type="transmembrane region" description="Helical" evidence="5">
    <location>
        <begin position="410"/>
        <end position="426"/>
    </location>
</feature>
<feature type="transmembrane region" description="Helical" evidence="5">
    <location>
        <begin position="117"/>
        <end position="137"/>
    </location>
</feature>
<dbReference type="PANTHER" id="PTHR37422">
    <property type="entry name" value="TEICHURONIC ACID BIOSYNTHESIS PROTEIN TUAE"/>
    <property type="match status" value="1"/>
</dbReference>
<evidence type="ECO:0000256" key="4">
    <source>
        <dbReference type="ARBA" id="ARBA00023136"/>
    </source>
</evidence>
<dbReference type="GO" id="GO:0016874">
    <property type="term" value="F:ligase activity"/>
    <property type="evidence" value="ECO:0007669"/>
    <property type="project" value="UniProtKB-KW"/>
</dbReference>
<keyword evidence="3 5" id="KW-1133">Transmembrane helix</keyword>
<feature type="domain" description="O-antigen ligase-related" evidence="6">
    <location>
        <begin position="204"/>
        <end position="351"/>
    </location>
</feature>
<reference evidence="8" key="1">
    <citation type="submission" date="2016-10" db="EMBL/GenBank/DDBJ databases">
        <authorList>
            <person name="Varghese N."/>
            <person name="Submissions S."/>
        </authorList>
    </citation>
    <scope>NUCLEOTIDE SEQUENCE [LARGE SCALE GENOMIC DNA]</scope>
    <source>
        <strain evidence="8">DSM 7481</strain>
    </source>
</reference>
<dbReference type="PANTHER" id="PTHR37422:SF17">
    <property type="entry name" value="O-ANTIGEN LIGASE"/>
    <property type="match status" value="1"/>
</dbReference>
<dbReference type="AlphaFoldDB" id="A0A1I1UPH2"/>
<keyword evidence="2 5" id="KW-0812">Transmembrane</keyword>
<dbReference type="RefSeq" id="WP_092951304.1">
    <property type="nucleotide sequence ID" value="NZ_FOMQ01000005.1"/>
</dbReference>
<evidence type="ECO:0000256" key="5">
    <source>
        <dbReference type="SAM" id="Phobius"/>
    </source>
</evidence>
<accession>A0A1I1UPH2</accession>
<dbReference type="Pfam" id="PF04932">
    <property type="entry name" value="Wzy_C"/>
    <property type="match status" value="1"/>
</dbReference>
<proteinExistence type="predicted"/>
<dbReference type="OrthoDB" id="8576060at2"/>
<keyword evidence="8" id="KW-1185">Reference proteome</keyword>
<dbReference type="EMBL" id="FOMQ01000005">
    <property type="protein sequence ID" value="SFD70683.1"/>
    <property type="molecule type" value="Genomic_DNA"/>
</dbReference>
<feature type="transmembrane region" description="Helical" evidence="5">
    <location>
        <begin position="344"/>
        <end position="363"/>
    </location>
</feature>
<evidence type="ECO:0000256" key="1">
    <source>
        <dbReference type="ARBA" id="ARBA00004141"/>
    </source>
</evidence>
<name>A0A1I1UPH2_9BURK</name>
<feature type="transmembrane region" description="Helical" evidence="5">
    <location>
        <begin position="161"/>
        <end position="181"/>
    </location>
</feature>
<dbReference type="GO" id="GO:0016020">
    <property type="term" value="C:membrane"/>
    <property type="evidence" value="ECO:0007669"/>
    <property type="project" value="UniProtKB-SubCell"/>
</dbReference>
<evidence type="ECO:0000313" key="7">
    <source>
        <dbReference type="EMBL" id="SFD70683.1"/>
    </source>
</evidence>
<protein>
    <submittedName>
        <fullName evidence="7">O-antigen ligase</fullName>
    </submittedName>
</protein>
<feature type="transmembrane region" description="Helical" evidence="5">
    <location>
        <begin position="14"/>
        <end position="33"/>
    </location>
</feature>
<organism evidence="7 8">
    <name type="scientific">Paracidovorax konjaci</name>
    <dbReference type="NCBI Taxonomy" id="32040"/>
    <lineage>
        <taxon>Bacteria</taxon>
        <taxon>Pseudomonadati</taxon>
        <taxon>Pseudomonadota</taxon>
        <taxon>Betaproteobacteria</taxon>
        <taxon>Burkholderiales</taxon>
        <taxon>Comamonadaceae</taxon>
        <taxon>Paracidovorax</taxon>
    </lineage>
</organism>
<comment type="subcellular location">
    <subcellularLocation>
        <location evidence="1">Membrane</location>
        <topology evidence="1">Multi-pass membrane protein</topology>
    </subcellularLocation>
</comment>
<dbReference type="InterPro" id="IPR051533">
    <property type="entry name" value="WaaL-like"/>
</dbReference>
<feature type="transmembrane region" description="Helical" evidence="5">
    <location>
        <begin position="64"/>
        <end position="82"/>
    </location>
</feature>
<dbReference type="Proteomes" id="UP000199517">
    <property type="component" value="Unassembled WGS sequence"/>
</dbReference>
<evidence type="ECO:0000256" key="3">
    <source>
        <dbReference type="ARBA" id="ARBA00022989"/>
    </source>
</evidence>
<dbReference type="InterPro" id="IPR007016">
    <property type="entry name" value="O-antigen_ligase-rel_domated"/>
</dbReference>
<keyword evidence="7" id="KW-0436">Ligase</keyword>
<feature type="transmembrane region" description="Helical" evidence="5">
    <location>
        <begin position="235"/>
        <end position="253"/>
    </location>
</feature>
<evidence type="ECO:0000259" key="6">
    <source>
        <dbReference type="Pfam" id="PF04932"/>
    </source>
</evidence>
<keyword evidence="4 5" id="KW-0472">Membrane</keyword>
<sequence length="435" mass="48079">MVVRSLLPPSRTELFTRLSCAAVFMVPGIALWVRSGYSWGAALLLLCSLLTAGVWLRRPPGREAWWLFASMVCMGAVWALDFNAGIGMGTLDRSSKYLLALPCLFYLLAYPPRAEWLWRGVALGAVGAGCIGIYQTLSAEHGWYRAPWPYFPRAAGYTNPIQYGGISLLLALMASAALLTLWERWRPWQRAGWAVAILMGVEGALLSESRGSWIVLPLALPVCAWLQARCGQRRMAVAGAALIIVGAGALMSFKADEVRTRVNQARQEVTQYEASGDAANSVGQRLAHWKLAWQMGTDRPFFGWGRYGYEVEKQRRVDAGLAHPYVLQFSHAHNEALDLFAKRGLMGVCALVLFYGVPLVLFWPTRRRVLQPDGQPDCEGLALRIMGVLVPLSYAGFGTTQVFLGHNSGTMFYLFMNMAVLAILQGRERSARARA</sequence>
<feature type="transmembrane region" description="Helical" evidence="5">
    <location>
        <begin position="383"/>
        <end position="404"/>
    </location>
</feature>